<dbReference type="STRING" id="670580.A0A1X6N4D4"/>
<dbReference type="RefSeq" id="XP_024340259.1">
    <property type="nucleotide sequence ID" value="XM_024478861.1"/>
</dbReference>
<evidence type="ECO:0000256" key="1">
    <source>
        <dbReference type="ARBA" id="ARBA00009199"/>
    </source>
</evidence>
<dbReference type="SUPFAM" id="SSF75304">
    <property type="entry name" value="Amidase signature (AS) enzymes"/>
    <property type="match status" value="1"/>
</dbReference>
<dbReference type="PIRSF" id="PIRSF001221">
    <property type="entry name" value="Amidase_fungi"/>
    <property type="match status" value="1"/>
</dbReference>
<feature type="binding site" evidence="4">
    <location>
        <begin position="202"/>
        <end position="205"/>
    </location>
    <ligand>
        <name>substrate</name>
    </ligand>
</feature>
<accession>A0A1X6N4D4</accession>
<dbReference type="InterPro" id="IPR023631">
    <property type="entry name" value="Amidase_dom"/>
</dbReference>
<proteinExistence type="inferred from homology"/>
<keyword evidence="2" id="KW-0378">Hydrolase</keyword>
<evidence type="ECO:0000313" key="6">
    <source>
        <dbReference type="EMBL" id="OSX63465.1"/>
    </source>
</evidence>
<dbReference type="GeneID" id="36323811"/>
<dbReference type="Proteomes" id="UP000194127">
    <property type="component" value="Unassembled WGS sequence"/>
</dbReference>
<dbReference type="PANTHER" id="PTHR46072:SF10">
    <property type="entry name" value="ACETAMIDASE"/>
    <property type="match status" value="1"/>
</dbReference>
<dbReference type="InterPro" id="IPR036928">
    <property type="entry name" value="AS_sf"/>
</dbReference>
<dbReference type="EMBL" id="KZ110595">
    <property type="protein sequence ID" value="OSX63465.1"/>
    <property type="molecule type" value="Genomic_DNA"/>
</dbReference>
<dbReference type="AlphaFoldDB" id="A0A1X6N4D4"/>
<evidence type="ECO:0000313" key="7">
    <source>
        <dbReference type="Proteomes" id="UP000194127"/>
    </source>
</evidence>
<feature type="binding site" evidence="4">
    <location>
        <position position="155"/>
    </location>
    <ligand>
        <name>substrate</name>
    </ligand>
</feature>
<dbReference type="Pfam" id="PF01425">
    <property type="entry name" value="Amidase"/>
    <property type="match status" value="1"/>
</dbReference>
<reference evidence="6 7" key="1">
    <citation type="submission" date="2017-04" db="EMBL/GenBank/DDBJ databases">
        <title>Genome Sequence of the Model Brown-Rot Fungus Postia placenta SB12.</title>
        <authorList>
            <consortium name="DOE Joint Genome Institute"/>
            <person name="Gaskell J."/>
            <person name="Kersten P."/>
            <person name="Larrondo L.F."/>
            <person name="Canessa P."/>
            <person name="Martinez D."/>
            <person name="Hibbett D."/>
            <person name="Schmoll M."/>
            <person name="Kubicek C.P."/>
            <person name="Martinez A.T."/>
            <person name="Yadav J."/>
            <person name="Master E."/>
            <person name="Magnuson J.K."/>
            <person name="James T."/>
            <person name="Yaver D."/>
            <person name="Berka R."/>
            <person name="Labutti K."/>
            <person name="Lipzen A."/>
            <person name="Aerts A."/>
            <person name="Barry K."/>
            <person name="Henrissat B."/>
            <person name="Blanchette R."/>
            <person name="Grigoriev I."/>
            <person name="Cullen D."/>
        </authorList>
    </citation>
    <scope>NUCLEOTIDE SEQUENCE [LARGE SCALE GENOMIC DNA]</scope>
    <source>
        <strain evidence="6 7">MAD-698-R-SB12</strain>
    </source>
</reference>
<organism evidence="6 7">
    <name type="scientific">Postia placenta MAD-698-R-SB12</name>
    <dbReference type="NCBI Taxonomy" id="670580"/>
    <lineage>
        <taxon>Eukaryota</taxon>
        <taxon>Fungi</taxon>
        <taxon>Dikarya</taxon>
        <taxon>Basidiomycota</taxon>
        <taxon>Agaricomycotina</taxon>
        <taxon>Agaricomycetes</taxon>
        <taxon>Polyporales</taxon>
        <taxon>Adustoporiaceae</taxon>
        <taxon>Rhodonia</taxon>
    </lineage>
</organism>
<name>A0A1X6N4D4_9APHY</name>
<sequence length="565" mass="61622">MFSSKHRADCERKQQEIKNQRQYLPPIYTEPLTEFDEKILALSLSQVVSSCNSNHLQPCDILHAYGKRAILAHDSVNCLADIMFDEIREDCVPADKPLSGIVVSLKDCIDVAGHDTTLGYSSRAGHPKETSAPLVRLLRDAGALMPVKTTVPAGLLSIETKSDLFGETANPYNTAYSPGASTGGGCALLAYQGSVVEVATDIGGSVRFPAGWCGVYSVKGSVGRFPAYGCMTCAPGNEGAPTVTAPIARTLDDLEEFWKRVVQMEPWRYDHTCIPLAWRPVDFVLKGRKAKWGVLWSDGLIPPSPAVVRGMRESIDALRRAGHEVVDFFSPSVDPVEGLKIGFQLAFCDGGASLSTPLRRGEFCNGAQALTVQLVQMPYFMKLIYALWLRLMSRPAGRNDRWAELIEVLHTKSVAEVNALIVAREAYKAAWFARQQEQGIDFIITPVHALPAIPLGMSGVATLVSAGSAFLFNVLDVTAGVQPVTHVDERLDRLPADFQQSDSYLQLNDAARSAWSLYDASAMHGLPVAVQVVGGRLEEEKVLAGMKVLERALWDAGKGFLQKKF</sequence>
<protein>
    <recommendedName>
        <fullName evidence="5">Amidase domain-containing protein</fullName>
    </recommendedName>
</protein>
<feature type="active site" description="Acyl-ester intermediate" evidence="3">
    <location>
        <position position="205"/>
    </location>
</feature>
<evidence type="ECO:0000256" key="2">
    <source>
        <dbReference type="ARBA" id="ARBA00022801"/>
    </source>
</evidence>
<gene>
    <name evidence="6" type="ORF">POSPLADRAFT_1045789</name>
</gene>
<dbReference type="GO" id="GO:0016787">
    <property type="term" value="F:hydrolase activity"/>
    <property type="evidence" value="ECO:0007669"/>
    <property type="project" value="UniProtKB-KW"/>
</dbReference>
<evidence type="ECO:0000256" key="4">
    <source>
        <dbReference type="PIRSR" id="PIRSR001221-2"/>
    </source>
</evidence>
<keyword evidence="7" id="KW-1185">Reference proteome</keyword>
<comment type="similarity">
    <text evidence="1">Belongs to the amidase family.</text>
</comment>
<dbReference type="PANTHER" id="PTHR46072">
    <property type="entry name" value="AMIDASE-RELATED-RELATED"/>
    <property type="match status" value="1"/>
</dbReference>
<feature type="domain" description="Amidase" evidence="5">
    <location>
        <begin position="60"/>
        <end position="543"/>
    </location>
</feature>
<dbReference type="Gene3D" id="3.90.1300.10">
    <property type="entry name" value="Amidase signature (AS) domain"/>
    <property type="match status" value="1"/>
</dbReference>
<evidence type="ECO:0000259" key="5">
    <source>
        <dbReference type="Pfam" id="PF01425"/>
    </source>
</evidence>
<evidence type="ECO:0000256" key="3">
    <source>
        <dbReference type="PIRSR" id="PIRSR001221-1"/>
    </source>
</evidence>
<feature type="active site" description="Charge relay system" evidence="3">
    <location>
        <position position="106"/>
    </location>
</feature>
<feature type="binding site" evidence="4">
    <location>
        <position position="181"/>
    </location>
    <ligand>
        <name>substrate</name>
    </ligand>
</feature>
<dbReference type="OrthoDB" id="6428749at2759"/>
<feature type="active site" description="Charge relay system" evidence="3">
    <location>
        <position position="181"/>
    </location>
</feature>